<dbReference type="EMBL" id="CP007501">
    <property type="protein sequence ID" value="AKD24943.1"/>
    <property type="molecule type" value="Genomic_DNA"/>
</dbReference>
<dbReference type="AlphaFoldDB" id="A0A0E3V0W3"/>
<evidence type="ECO:0000313" key="7">
    <source>
        <dbReference type="Proteomes" id="UP000061135"/>
    </source>
</evidence>
<feature type="active site" evidence="4">
    <location>
        <position position="34"/>
    </location>
</feature>
<dbReference type="InterPro" id="IPR000889">
    <property type="entry name" value="Glutathione_peroxidase"/>
</dbReference>
<proteinExistence type="inferred from homology"/>
<name>A0A0E3V0W3_9BURK</name>
<keyword evidence="7" id="KW-1185">Reference proteome</keyword>
<dbReference type="CDD" id="cd00340">
    <property type="entry name" value="GSH_Peroxidase"/>
    <property type="match status" value="1"/>
</dbReference>
<dbReference type="Proteomes" id="UP000061135">
    <property type="component" value="Chromosome"/>
</dbReference>
<dbReference type="KEGG" id="pdq:CL55_00006100"/>
<dbReference type="Gene3D" id="3.40.30.10">
    <property type="entry name" value="Glutaredoxin"/>
    <property type="match status" value="1"/>
</dbReference>
<dbReference type="GO" id="GO:0006979">
    <property type="term" value="P:response to oxidative stress"/>
    <property type="evidence" value="ECO:0007669"/>
    <property type="project" value="InterPro"/>
</dbReference>
<evidence type="ECO:0000256" key="4">
    <source>
        <dbReference type="PIRSR" id="PIRSR000303-1"/>
    </source>
</evidence>
<organism evidence="6 7">
    <name type="scientific">Polynucleobacter duraquae</name>
    <dbReference type="NCBI Taxonomy" id="1835254"/>
    <lineage>
        <taxon>Bacteria</taxon>
        <taxon>Pseudomonadati</taxon>
        <taxon>Pseudomonadota</taxon>
        <taxon>Betaproteobacteria</taxon>
        <taxon>Burkholderiales</taxon>
        <taxon>Burkholderiaceae</taxon>
        <taxon>Polynucleobacter</taxon>
    </lineage>
</organism>
<evidence type="ECO:0000256" key="2">
    <source>
        <dbReference type="ARBA" id="ARBA00022559"/>
    </source>
</evidence>
<dbReference type="GO" id="GO:0004601">
    <property type="term" value="F:peroxidase activity"/>
    <property type="evidence" value="ECO:0007669"/>
    <property type="project" value="UniProtKB-KW"/>
</dbReference>
<accession>A0A0E3V0W3</accession>
<dbReference type="PROSITE" id="PS51355">
    <property type="entry name" value="GLUTATHIONE_PEROXID_3"/>
    <property type="match status" value="1"/>
</dbReference>
<keyword evidence="3 5" id="KW-0560">Oxidoreductase</keyword>
<comment type="similarity">
    <text evidence="1 5">Belongs to the glutathione peroxidase family.</text>
</comment>
<dbReference type="InterPro" id="IPR029759">
    <property type="entry name" value="GPX_AS"/>
</dbReference>
<dbReference type="PANTHER" id="PTHR11592:SF78">
    <property type="entry name" value="GLUTATHIONE PEROXIDASE"/>
    <property type="match status" value="1"/>
</dbReference>
<dbReference type="HOGENOM" id="CLU_029507_2_2_4"/>
<evidence type="ECO:0000256" key="1">
    <source>
        <dbReference type="ARBA" id="ARBA00006926"/>
    </source>
</evidence>
<gene>
    <name evidence="6" type="ORF">CL55_00006100</name>
</gene>
<dbReference type="PIRSF" id="PIRSF000303">
    <property type="entry name" value="Glutathion_perox"/>
    <property type="match status" value="1"/>
</dbReference>
<reference evidence="6 7" key="1">
    <citation type="submission" date="2014-03" db="EMBL/GenBank/DDBJ databases">
        <title>Genome of Polynucleobacter strain MWH-MoK4.</title>
        <authorList>
            <person name="Hahn M.W."/>
        </authorList>
    </citation>
    <scope>NUCLEOTIDE SEQUENCE [LARGE SCALE GENOMIC DNA]</scope>
    <source>
        <strain evidence="6 7">MWH-MoK4</strain>
    </source>
</reference>
<keyword evidence="2 5" id="KW-0575">Peroxidase</keyword>
<dbReference type="PATRIC" id="fig|576611.7.peg.618"/>
<evidence type="ECO:0000256" key="5">
    <source>
        <dbReference type="RuleBase" id="RU000499"/>
    </source>
</evidence>
<evidence type="ECO:0000313" key="6">
    <source>
        <dbReference type="EMBL" id="AKD24943.1"/>
    </source>
</evidence>
<sequence length="157" mass="17497">MLPNIELERLNGNKERITDYADKVLLVINVASQCGFTSQYKELQDLYVKYHSQGLEIFAFPCNQFGGQEPGTPQQIEAFCSTRFGVTFPVFQKTDVNGSNTHPLFQYLKTAAPGLLGTEAIKWNFTKFLVNRNGLPVKRFASASSPASISADIEKLL</sequence>
<protein>
    <recommendedName>
        <fullName evidence="5">Glutathione peroxidase</fullName>
    </recommendedName>
</protein>
<dbReference type="PANTHER" id="PTHR11592">
    <property type="entry name" value="GLUTATHIONE PEROXIDASE"/>
    <property type="match status" value="1"/>
</dbReference>
<dbReference type="Pfam" id="PF00255">
    <property type="entry name" value="GSHPx"/>
    <property type="match status" value="1"/>
</dbReference>
<dbReference type="FunFam" id="3.40.30.10:FF:000010">
    <property type="entry name" value="Glutathione peroxidase"/>
    <property type="match status" value="1"/>
</dbReference>
<dbReference type="OrthoDB" id="9785502at2"/>
<dbReference type="SUPFAM" id="SSF52833">
    <property type="entry name" value="Thioredoxin-like"/>
    <property type="match status" value="1"/>
</dbReference>
<dbReference type="PRINTS" id="PR01011">
    <property type="entry name" value="GLUTPROXDASE"/>
</dbReference>
<dbReference type="PROSITE" id="PS00460">
    <property type="entry name" value="GLUTATHIONE_PEROXID_1"/>
    <property type="match status" value="1"/>
</dbReference>
<dbReference type="InterPro" id="IPR036249">
    <property type="entry name" value="Thioredoxin-like_sf"/>
</dbReference>
<dbReference type="STRING" id="1835254.CL55_00006100"/>
<evidence type="ECO:0000256" key="3">
    <source>
        <dbReference type="ARBA" id="ARBA00023002"/>
    </source>
</evidence>